<sequence length="201" mass="22782">MLVFRALLDSSLRAGFTDLRVFVSSHQQLCFANSFYSIHQFPSKANLLTSKTHKSCYSSSAYSEANRKESISNFADLCLRDAGKLLEELKLLQKENERLNKLLKFEREVNVTVKRGNQSINDFVKRVEMDGELVAKQQQAIEELQIKIDATTTSIVKHETAIKDLQMDSPITAAGYTVMSAGFLCVTSSVLFYYDFIRKCL</sequence>
<feature type="coiled-coil region" evidence="1">
    <location>
        <begin position="82"/>
        <end position="109"/>
    </location>
</feature>
<accession>A0A7J7MKF2</accession>
<dbReference type="Proteomes" id="UP000541444">
    <property type="component" value="Unassembled WGS sequence"/>
</dbReference>
<feature type="transmembrane region" description="Helical" evidence="2">
    <location>
        <begin position="173"/>
        <end position="194"/>
    </location>
</feature>
<reference evidence="3 4" key="1">
    <citation type="journal article" date="2020" name="IScience">
        <title>Genome Sequencing of the Endangered Kingdonia uniflora (Circaeasteraceae, Ranunculales) Reveals Potential Mechanisms of Evolutionary Specialization.</title>
        <authorList>
            <person name="Sun Y."/>
            <person name="Deng T."/>
            <person name="Zhang A."/>
            <person name="Moore M.J."/>
            <person name="Landis J.B."/>
            <person name="Lin N."/>
            <person name="Zhang H."/>
            <person name="Zhang X."/>
            <person name="Huang J."/>
            <person name="Zhang X."/>
            <person name="Sun H."/>
            <person name="Wang H."/>
        </authorList>
    </citation>
    <scope>NUCLEOTIDE SEQUENCE [LARGE SCALE GENOMIC DNA]</scope>
    <source>
        <strain evidence="3">TB1705</strain>
        <tissue evidence="3">Leaf</tissue>
    </source>
</reference>
<gene>
    <name evidence="3" type="ORF">GIB67_019877</name>
</gene>
<comment type="caution">
    <text evidence="3">The sequence shown here is derived from an EMBL/GenBank/DDBJ whole genome shotgun (WGS) entry which is preliminary data.</text>
</comment>
<keyword evidence="2" id="KW-0472">Membrane</keyword>
<organism evidence="3 4">
    <name type="scientific">Kingdonia uniflora</name>
    <dbReference type="NCBI Taxonomy" id="39325"/>
    <lineage>
        <taxon>Eukaryota</taxon>
        <taxon>Viridiplantae</taxon>
        <taxon>Streptophyta</taxon>
        <taxon>Embryophyta</taxon>
        <taxon>Tracheophyta</taxon>
        <taxon>Spermatophyta</taxon>
        <taxon>Magnoliopsida</taxon>
        <taxon>Ranunculales</taxon>
        <taxon>Circaeasteraceae</taxon>
        <taxon>Kingdonia</taxon>
    </lineage>
</organism>
<proteinExistence type="predicted"/>
<keyword evidence="2" id="KW-1133">Transmembrane helix</keyword>
<keyword evidence="4" id="KW-1185">Reference proteome</keyword>
<name>A0A7J7MKF2_9MAGN</name>
<evidence type="ECO:0000256" key="2">
    <source>
        <dbReference type="SAM" id="Phobius"/>
    </source>
</evidence>
<evidence type="ECO:0000313" key="3">
    <source>
        <dbReference type="EMBL" id="KAF6155351.1"/>
    </source>
</evidence>
<protein>
    <submittedName>
        <fullName evidence="3">Uncharacterized protein</fullName>
    </submittedName>
</protein>
<keyword evidence="1" id="KW-0175">Coiled coil</keyword>
<evidence type="ECO:0000313" key="4">
    <source>
        <dbReference type="Proteomes" id="UP000541444"/>
    </source>
</evidence>
<evidence type="ECO:0000256" key="1">
    <source>
        <dbReference type="SAM" id="Coils"/>
    </source>
</evidence>
<keyword evidence="2" id="KW-0812">Transmembrane</keyword>
<dbReference type="EMBL" id="JACGCM010001428">
    <property type="protein sequence ID" value="KAF6155351.1"/>
    <property type="molecule type" value="Genomic_DNA"/>
</dbReference>
<dbReference type="AlphaFoldDB" id="A0A7J7MKF2"/>